<dbReference type="Gene3D" id="1.10.10.10">
    <property type="entry name" value="Winged helix-like DNA-binding domain superfamily/Winged helix DNA-binding domain"/>
    <property type="match status" value="1"/>
</dbReference>
<dbReference type="HAMAP" id="MF_00081">
    <property type="entry name" value="HrcA"/>
    <property type="match status" value="1"/>
</dbReference>
<dbReference type="InterPro" id="IPR021153">
    <property type="entry name" value="HrcA_C"/>
</dbReference>
<reference evidence="8" key="1">
    <citation type="journal article" date="2019" name="Int. J. Syst. Evol. Microbiol.">
        <title>The Global Catalogue of Microorganisms (GCM) 10K type strain sequencing project: providing services to taxonomists for standard genome sequencing and annotation.</title>
        <authorList>
            <consortium name="The Broad Institute Genomics Platform"/>
            <consortium name="The Broad Institute Genome Sequencing Center for Infectious Disease"/>
            <person name="Wu L."/>
            <person name="Ma J."/>
        </authorList>
    </citation>
    <scope>NUCLEOTIDE SEQUENCE [LARGE SCALE GENOMIC DNA]</scope>
    <source>
        <strain evidence="8">CCUG 50353</strain>
    </source>
</reference>
<dbReference type="InterPro" id="IPR029016">
    <property type="entry name" value="GAF-like_dom_sf"/>
</dbReference>
<evidence type="ECO:0000256" key="2">
    <source>
        <dbReference type="ARBA" id="ARBA00023015"/>
    </source>
</evidence>
<organism evidence="7 8">
    <name type="scientific">Chryseomicrobium palamuruense</name>
    <dbReference type="NCBI Taxonomy" id="682973"/>
    <lineage>
        <taxon>Bacteria</taxon>
        <taxon>Bacillati</taxon>
        <taxon>Bacillota</taxon>
        <taxon>Bacilli</taxon>
        <taxon>Bacillales</taxon>
        <taxon>Caryophanaceae</taxon>
        <taxon>Chryseomicrobium</taxon>
    </lineage>
</organism>
<dbReference type="NCBIfam" id="TIGR00331">
    <property type="entry name" value="hrcA"/>
    <property type="match status" value="1"/>
</dbReference>
<proteinExistence type="inferred from homology"/>
<keyword evidence="8" id="KW-1185">Reference proteome</keyword>
<name>A0ABV8UXN5_9BACL</name>
<dbReference type="PIRSF" id="PIRSF005485">
    <property type="entry name" value="HrcA"/>
    <property type="match status" value="1"/>
</dbReference>
<comment type="similarity">
    <text evidence="5">Belongs to the HrcA family.</text>
</comment>
<dbReference type="InterPro" id="IPR036390">
    <property type="entry name" value="WH_DNA-bd_sf"/>
</dbReference>
<dbReference type="InterPro" id="IPR023120">
    <property type="entry name" value="WHTH_transcript_rep_HrcA_IDD"/>
</dbReference>
<evidence type="ECO:0000256" key="4">
    <source>
        <dbReference type="ARBA" id="ARBA00023163"/>
    </source>
</evidence>
<evidence type="ECO:0000259" key="6">
    <source>
        <dbReference type="Pfam" id="PF01628"/>
    </source>
</evidence>
<evidence type="ECO:0000256" key="5">
    <source>
        <dbReference type="HAMAP-Rule" id="MF_00081"/>
    </source>
</evidence>
<gene>
    <name evidence="5 7" type="primary">hrcA</name>
    <name evidence="7" type="ORF">ACFO0S_13605</name>
</gene>
<comment type="function">
    <text evidence="5">Negative regulator of class I heat shock genes (grpE-dnaK-dnaJ and groELS operons). Prevents heat-shock induction of these operons.</text>
</comment>
<protein>
    <recommendedName>
        <fullName evidence="5">Heat-inducible transcription repressor HrcA</fullName>
    </recommendedName>
</protein>
<keyword evidence="4 5" id="KW-0804">Transcription</keyword>
<feature type="domain" description="Heat-inducible transcription repressor HrcA C-terminal" evidence="6">
    <location>
        <begin position="104"/>
        <end position="322"/>
    </location>
</feature>
<dbReference type="Gene3D" id="3.30.450.40">
    <property type="match status" value="1"/>
</dbReference>
<evidence type="ECO:0000313" key="8">
    <source>
        <dbReference type="Proteomes" id="UP001595733"/>
    </source>
</evidence>
<keyword evidence="1 5" id="KW-0678">Repressor</keyword>
<dbReference type="PANTHER" id="PTHR34824">
    <property type="entry name" value="HEAT-INDUCIBLE TRANSCRIPTION REPRESSOR HRCA"/>
    <property type="match status" value="1"/>
</dbReference>
<dbReference type="InterPro" id="IPR036388">
    <property type="entry name" value="WH-like_DNA-bd_sf"/>
</dbReference>
<evidence type="ECO:0000256" key="1">
    <source>
        <dbReference type="ARBA" id="ARBA00022491"/>
    </source>
</evidence>
<dbReference type="Pfam" id="PF01628">
    <property type="entry name" value="HrcA"/>
    <property type="match status" value="1"/>
</dbReference>
<keyword evidence="2 5" id="KW-0805">Transcription regulation</keyword>
<dbReference type="PANTHER" id="PTHR34824:SF1">
    <property type="entry name" value="HEAT-INDUCIBLE TRANSCRIPTION REPRESSOR HRCA"/>
    <property type="match status" value="1"/>
</dbReference>
<dbReference type="SUPFAM" id="SSF46785">
    <property type="entry name" value="Winged helix' DNA-binding domain"/>
    <property type="match status" value="1"/>
</dbReference>
<dbReference type="InterPro" id="IPR002571">
    <property type="entry name" value="HrcA"/>
</dbReference>
<comment type="caution">
    <text evidence="7">The sequence shown here is derived from an EMBL/GenBank/DDBJ whole genome shotgun (WGS) entry which is preliminary data.</text>
</comment>
<sequence length="343" mass="39357">MLTERQILILQVTVDDFIQTAQPVGSRQLSKKELVPFSPATIRNEMADLEELGYLEKTHTSSGRIPSEKGYRYYVDHMSAPNQLSSDEMQKLHSIFEEKRLESEQIIRKSAEIIAELTTYTTILLGEDVQKHRVRKFSMVPLSSETAVSIIVTDHGHVQNRLVEIPYDFKMVDLERMVEQINQHVIGAHLYEIPSILGRVMNHLIEQHEGRMTEVFEALTQSISENSEEKVVYGGKMQLFNQPEFNDWQKARGILEFMQQLEEHPRTIVPNSSGLSIRIGSENNMDSMENCSIVTATYSFGEKQKGQIAIIGPMRMDYRRVISLLDYVTGDLSRELTRILHSK</sequence>
<dbReference type="SUPFAM" id="SSF55781">
    <property type="entry name" value="GAF domain-like"/>
    <property type="match status" value="1"/>
</dbReference>
<evidence type="ECO:0000256" key="3">
    <source>
        <dbReference type="ARBA" id="ARBA00023016"/>
    </source>
</evidence>
<keyword evidence="3 5" id="KW-0346">Stress response</keyword>
<dbReference type="Gene3D" id="3.30.390.60">
    <property type="entry name" value="Heat-inducible transcription repressor hrca homolog, domain 3"/>
    <property type="match status" value="1"/>
</dbReference>
<dbReference type="RefSeq" id="WP_378142645.1">
    <property type="nucleotide sequence ID" value="NZ_JBHSEF010000026.1"/>
</dbReference>
<dbReference type="EMBL" id="JBHSEF010000026">
    <property type="protein sequence ID" value="MFC4356091.1"/>
    <property type="molecule type" value="Genomic_DNA"/>
</dbReference>
<evidence type="ECO:0000313" key="7">
    <source>
        <dbReference type="EMBL" id="MFC4356091.1"/>
    </source>
</evidence>
<dbReference type="Proteomes" id="UP001595733">
    <property type="component" value="Unassembled WGS sequence"/>
</dbReference>
<accession>A0ABV8UXN5</accession>